<gene>
    <name evidence="2" type="ORF">OMES3154_00360</name>
</gene>
<sequence>MIESKFIYILLVIVAGVSVTFQNSINGALASKTSTVFSVFWVFLIGTLIIIPYLFISKTPFPTIQNLKEIPFHYYLGAITGLIYVALVMISIPKLGVAYTTALLIVSQIVISLVIDRFGLLGAEVKYITIDKIMGSILMIIGVYYIGK</sequence>
<evidence type="ECO:0000313" key="3">
    <source>
        <dbReference type="Proteomes" id="UP000419017"/>
    </source>
</evidence>
<dbReference type="AlphaFoldDB" id="A0A6I8M577"/>
<dbReference type="Proteomes" id="UP000419017">
    <property type="component" value="Unassembled WGS sequence"/>
</dbReference>
<keyword evidence="1" id="KW-1133">Transmembrane helix</keyword>
<feature type="transmembrane region" description="Helical" evidence="1">
    <location>
        <begin position="37"/>
        <end position="56"/>
    </location>
</feature>
<dbReference type="GO" id="GO:0005886">
    <property type="term" value="C:plasma membrane"/>
    <property type="evidence" value="ECO:0007669"/>
    <property type="project" value="TreeGrafter"/>
</dbReference>
<reference evidence="2 3" key="1">
    <citation type="submission" date="2019-10" db="EMBL/GenBank/DDBJ databases">
        <authorList>
            <person name="Blom J."/>
        </authorList>
    </citation>
    <scope>NUCLEOTIDE SEQUENCE [LARGE SCALE GENOMIC DNA]</scope>
    <source>
        <strain evidence="2 3">ES3154-GLU</strain>
    </source>
</reference>
<dbReference type="Pfam" id="PF04657">
    <property type="entry name" value="DMT_YdcZ"/>
    <property type="match status" value="1"/>
</dbReference>
<dbReference type="PANTHER" id="PTHR34821">
    <property type="entry name" value="INNER MEMBRANE PROTEIN YDCZ"/>
    <property type="match status" value="1"/>
</dbReference>
<dbReference type="InterPro" id="IPR006750">
    <property type="entry name" value="YdcZ"/>
</dbReference>
<protein>
    <recommendedName>
        <fullName evidence="4">DMT family transporter</fullName>
    </recommendedName>
</protein>
<dbReference type="PANTHER" id="PTHR34821:SF2">
    <property type="entry name" value="INNER MEMBRANE PROTEIN YDCZ"/>
    <property type="match status" value="1"/>
</dbReference>
<name>A0A6I8M577_9FUSO</name>
<proteinExistence type="predicted"/>
<feature type="transmembrane region" description="Helical" evidence="1">
    <location>
        <begin position="127"/>
        <end position="147"/>
    </location>
</feature>
<accession>A0A6I8M577</accession>
<dbReference type="EMBL" id="CABWIB010000001">
    <property type="protein sequence ID" value="VWL85078.1"/>
    <property type="molecule type" value="Genomic_DNA"/>
</dbReference>
<keyword evidence="1" id="KW-0812">Transmembrane</keyword>
<feature type="transmembrane region" description="Helical" evidence="1">
    <location>
        <begin position="72"/>
        <end position="90"/>
    </location>
</feature>
<evidence type="ECO:0000313" key="2">
    <source>
        <dbReference type="EMBL" id="VWL85078.1"/>
    </source>
</evidence>
<dbReference type="RefSeq" id="WP_156683103.1">
    <property type="nucleotide sequence ID" value="NZ_CABWIB010000001.1"/>
</dbReference>
<evidence type="ECO:0000256" key="1">
    <source>
        <dbReference type="SAM" id="Phobius"/>
    </source>
</evidence>
<evidence type="ECO:0008006" key="4">
    <source>
        <dbReference type="Google" id="ProtNLM"/>
    </source>
</evidence>
<organism evidence="2 3">
    <name type="scientific">Oceanivirga miroungae</name>
    <dbReference type="NCBI Taxonomy" id="1130046"/>
    <lineage>
        <taxon>Bacteria</taxon>
        <taxon>Fusobacteriati</taxon>
        <taxon>Fusobacteriota</taxon>
        <taxon>Fusobacteriia</taxon>
        <taxon>Fusobacteriales</taxon>
        <taxon>Leptotrichiaceae</taxon>
        <taxon>Oceanivirga</taxon>
    </lineage>
</organism>
<keyword evidence="3" id="KW-1185">Reference proteome</keyword>
<keyword evidence="1" id="KW-0472">Membrane</keyword>
<feature type="transmembrane region" description="Helical" evidence="1">
    <location>
        <begin position="97"/>
        <end position="115"/>
    </location>
</feature>
<feature type="transmembrane region" description="Helical" evidence="1">
    <location>
        <begin position="6"/>
        <end position="25"/>
    </location>
</feature>